<sequence>MARIHKTLIRNLRGEQQHFTEFPLPFPLHSQKTAMSRWWRGLKTAVQTPTAPSLSARDYHTIQAIPREYTGNRVSSRDRAQGRIPAVVFSQSLLQKDPANRYPSRKQLLTTETKQIKSILKSVQAPFFCSTTFQLQIRAGSGSSIHRDEESGKILNLVLVWADDGTELKVDVPVVFKGEEDCPGLKKGGHLNMIRPSLKYLCPAELIPPKIEVDVSKLDVGDRVFMHDIEVHPSLKLLSKNDNMPICKIVATKSENPEPMLV</sequence>
<dbReference type="InterPro" id="IPR020930">
    <property type="entry name" value="Ribosomal_uL5_bac-type"/>
</dbReference>
<gene>
    <name evidence="2" type="ORF">CCACVL1_26321</name>
</gene>
<name>A0A1R3GF59_COCAP</name>
<dbReference type="OMA" id="NMPICKI"/>
<dbReference type="PANTHER" id="PTHR33284:SF2">
    <property type="entry name" value="RIBOSOMAL PROTEIN L25_GLN-TRNA SYNTHETASE, ANTI-CODON-BINDING DOMAIN-CONTAINING PROTEIN"/>
    <property type="match status" value="1"/>
</dbReference>
<keyword evidence="3" id="KW-1185">Reference proteome</keyword>
<dbReference type="SUPFAM" id="SSF50715">
    <property type="entry name" value="Ribosomal protein L25-like"/>
    <property type="match status" value="1"/>
</dbReference>
<accession>A0A1R3GF59</accession>
<dbReference type="EMBL" id="AWWV01014465">
    <property type="protein sequence ID" value="OMO56723.1"/>
    <property type="molecule type" value="Genomic_DNA"/>
</dbReference>
<dbReference type="AlphaFoldDB" id="A0A1R3GF59"/>
<evidence type="ECO:0000313" key="2">
    <source>
        <dbReference type="EMBL" id="OMO56723.1"/>
    </source>
</evidence>
<proteinExistence type="predicted"/>
<dbReference type="Pfam" id="PF14693">
    <property type="entry name" value="Ribosomal_TL5_C"/>
    <property type="match status" value="1"/>
</dbReference>
<dbReference type="GO" id="GO:0022625">
    <property type="term" value="C:cytosolic large ribosomal subunit"/>
    <property type="evidence" value="ECO:0007669"/>
    <property type="project" value="TreeGrafter"/>
</dbReference>
<dbReference type="GO" id="GO:0006412">
    <property type="term" value="P:translation"/>
    <property type="evidence" value="ECO:0007669"/>
    <property type="project" value="InterPro"/>
</dbReference>
<dbReference type="STRING" id="210143.A0A1R3GF59"/>
<feature type="domain" description="Large ribosomal subunit protein bL25 beta" evidence="1">
    <location>
        <begin position="168"/>
        <end position="252"/>
    </location>
</feature>
<dbReference type="FunFam" id="2.170.120.20:FF:000006">
    <property type="entry name" value="Ribosomal protein L25/Gln-tRNA synthetase, anti-codon-binding domain-containing protein"/>
    <property type="match status" value="1"/>
</dbReference>
<dbReference type="InterPro" id="IPR037121">
    <property type="entry name" value="Ribosomal_bL25_C"/>
</dbReference>
<protein>
    <recommendedName>
        <fullName evidence="1">Large ribosomal subunit protein bL25 beta domain-containing protein</fullName>
    </recommendedName>
</protein>
<dbReference type="InterPro" id="IPR011035">
    <property type="entry name" value="Ribosomal_bL25/Gln-tRNA_synth"/>
</dbReference>
<dbReference type="PANTHER" id="PTHR33284">
    <property type="entry name" value="RIBOSOMAL PROTEIN L25/GLN-TRNA SYNTHETASE, ANTI-CODON-BINDING DOMAIN-CONTAINING PROTEIN"/>
    <property type="match status" value="1"/>
</dbReference>
<dbReference type="InterPro" id="IPR020057">
    <property type="entry name" value="Ribosomal_bL25_b-dom"/>
</dbReference>
<organism evidence="2 3">
    <name type="scientific">Corchorus capsularis</name>
    <name type="common">Jute</name>
    <dbReference type="NCBI Taxonomy" id="210143"/>
    <lineage>
        <taxon>Eukaryota</taxon>
        <taxon>Viridiplantae</taxon>
        <taxon>Streptophyta</taxon>
        <taxon>Embryophyta</taxon>
        <taxon>Tracheophyta</taxon>
        <taxon>Spermatophyta</taxon>
        <taxon>Magnoliopsida</taxon>
        <taxon>eudicotyledons</taxon>
        <taxon>Gunneridae</taxon>
        <taxon>Pentapetalae</taxon>
        <taxon>rosids</taxon>
        <taxon>malvids</taxon>
        <taxon>Malvales</taxon>
        <taxon>Malvaceae</taxon>
        <taxon>Grewioideae</taxon>
        <taxon>Apeibeae</taxon>
        <taxon>Corchorus</taxon>
    </lineage>
</organism>
<dbReference type="CDD" id="cd00495">
    <property type="entry name" value="Ribosomal_L25_TL5_CTC"/>
    <property type="match status" value="1"/>
</dbReference>
<evidence type="ECO:0000259" key="1">
    <source>
        <dbReference type="Pfam" id="PF14693"/>
    </source>
</evidence>
<comment type="caution">
    <text evidence="2">The sequence shown here is derived from an EMBL/GenBank/DDBJ whole genome shotgun (WGS) entry which is preliminary data.</text>
</comment>
<dbReference type="GO" id="GO:0003735">
    <property type="term" value="F:structural constituent of ribosome"/>
    <property type="evidence" value="ECO:0007669"/>
    <property type="project" value="InterPro"/>
</dbReference>
<dbReference type="Gene3D" id="2.170.120.20">
    <property type="entry name" value="Ribosomal protein L25, beta domain"/>
    <property type="match status" value="1"/>
</dbReference>
<dbReference type="GO" id="GO:0008097">
    <property type="term" value="F:5S rRNA binding"/>
    <property type="evidence" value="ECO:0007669"/>
    <property type="project" value="TreeGrafter"/>
</dbReference>
<dbReference type="InterPro" id="IPR029751">
    <property type="entry name" value="Ribosomal_L25_dom"/>
</dbReference>
<dbReference type="Gramene" id="OMO56723">
    <property type="protein sequence ID" value="OMO56723"/>
    <property type="gene ID" value="CCACVL1_26321"/>
</dbReference>
<dbReference type="Proteomes" id="UP000188268">
    <property type="component" value="Unassembled WGS sequence"/>
</dbReference>
<evidence type="ECO:0000313" key="3">
    <source>
        <dbReference type="Proteomes" id="UP000188268"/>
    </source>
</evidence>
<dbReference type="OrthoDB" id="193674at2759"/>
<reference evidence="2 3" key="1">
    <citation type="submission" date="2013-09" db="EMBL/GenBank/DDBJ databases">
        <title>Corchorus capsularis genome sequencing.</title>
        <authorList>
            <person name="Alam M."/>
            <person name="Haque M.S."/>
            <person name="Islam M.S."/>
            <person name="Emdad E.M."/>
            <person name="Islam M.M."/>
            <person name="Ahmed B."/>
            <person name="Halim A."/>
            <person name="Hossen Q.M.M."/>
            <person name="Hossain M.Z."/>
            <person name="Ahmed R."/>
            <person name="Khan M.M."/>
            <person name="Islam R."/>
            <person name="Rashid M.M."/>
            <person name="Khan S.A."/>
            <person name="Rahman M.S."/>
            <person name="Alam M."/>
        </authorList>
    </citation>
    <scope>NUCLEOTIDE SEQUENCE [LARGE SCALE GENOMIC DNA]</scope>
    <source>
        <strain evidence="3">cv. CVL-1</strain>
        <tissue evidence="2">Whole seedling</tissue>
    </source>
</reference>